<feature type="chain" id="PRO_5039276055" evidence="3">
    <location>
        <begin position="30"/>
        <end position="438"/>
    </location>
</feature>
<keyword evidence="2" id="KW-0812">Transmembrane</keyword>
<reference evidence="4 5" key="1">
    <citation type="submission" date="2019-05" db="EMBL/GenBank/DDBJ databases">
        <title>Nesterenkonia sp. GY074 isolated from the Southern Atlantic Ocean.</title>
        <authorList>
            <person name="Zhang G."/>
        </authorList>
    </citation>
    <scope>NUCLEOTIDE SEQUENCE [LARGE SCALE GENOMIC DNA]</scope>
    <source>
        <strain evidence="4 5">GY074</strain>
    </source>
</reference>
<evidence type="ECO:0000256" key="1">
    <source>
        <dbReference type="SAM" id="MobiDB-lite"/>
    </source>
</evidence>
<sequence>MVQTPKRAAGFGGTLAAVLALALAPPAVAATADENTSWRGDRVEAGSNQDNAPVLEPGQLYIDTFHAETMFYRVGRTMEDSTLHVGLTTHGTDGETTDDVDVELSTLEGDSCDSDRLGWEASSAGNLLRGTQVRATAPLDPESGQAVPGCGSDSELLLAVNTLGEDLREQDFEILVAEEPEPVGAEELRDAFEDDSDLWGEDGVPWYELQRDREADNPIEPGTTWHDAPQVEPGLTYDAQLAPGEVHIFRVDADWDQQIQAEVFFPEPTSELSESLSGWTDAQISIVSPYRGAVTPGGQREAAEQNLSSRVDHANATTLRAQSYPITWAGRYAQSAGDNARHAIVPGGYYLAVAMEPSEEEADFQVPYRLTTAVYDASDDPPPEYDASPISPADTDGSGTGLSTGQATAIGIGVLGLLLLIGGGIFLAKVLQKRPADE</sequence>
<evidence type="ECO:0000256" key="3">
    <source>
        <dbReference type="SAM" id="SignalP"/>
    </source>
</evidence>
<dbReference type="EMBL" id="VAVZ01000013">
    <property type="protein sequence ID" value="TLP98104.1"/>
    <property type="molecule type" value="Genomic_DNA"/>
</dbReference>
<name>A0A5R9BBS0_9MICC</name>
<keyword evidence="5" id="KW-1185">Reference proteome</keyword>
<proteinExistence type="predicted"/>
<protein>
    <submittedName>
        <fullName evidence="4">Uncharacterized protein</fullName>
    </submittedName>
</protein>
<dbReference type="OrthoDB" id="4318225at2"/>
<feature type="signal peptide" evidence="3">
    <location>
        <begin position="1"/>
        <end position="29"/>
    </location>
</feature>
<dbReference type="Proteomes" id="UP000310458">
    <property type="component" value="Unassembled WGS sequence"/>
</dbReference>
<keyword evidence="2" id="KW-0472">Membrane</keyword>
<organism evidence="4 5">
    <name type="scientific">Nesterenkonia salmonea</name>
    <dbReference type="NCBI Taxonomy" id="1804987"/>
    <lineage>
        <taxon>Bacteria</taxon>
        <taxon>Bacillati</taxon>
        <taxon>Actinomycetota</taxon>
        <taxon>Actinomycetes</taxon>
        <taxon>Micrococcales</taxon>
        <taxon>Micrococcaceae</taxon>
        <taxon>Nesterenkonia</taxon>
    </lineage>
</organism>
<comment type="caution">
    <text evidence="4">The sequence shown here is derived from an EMBL/GenBank/DDBJ whole genome shotgun (WGS) entry which is preliminary data.</text>
</comment>
<evidence type="ECO:0000256" key="2">
    <source>
        <dbReference type="SAM" id="Phobius"/>
    </source>
</evidence>
<accession>A0A5R9BBS0</accession>
<evidence type="ECO:0000313" key="4">
    <source>
        <dbReference type="EMBL" id="TLP98104.1"/>
    </source>
</evidence>
<keyword evidence="3" id="KW-0732">Signal</keyword>
<dbReference type="RefSeq" id="WP_138252683.1">
    <property type="nucleotide sequence ID" value="NZ_VAVZ01000013.1"/>
</dbReference>
<evidence type="ECO:0000313" key="5">
    <source>
        <dbReference type="Proteomes" id="UP000310458"/>
    </source>
</evidence>
<feature type="transmembrane region" description="Helical" evidence="2">
    <location>
        <begin position="407"/>
        <end position="428"/>
    </location>
</feature>
<gene>
    <name evidence="4" type="ORF">FEF26_06265</name>
</gene>
<keyword evidence="2" id="KW-1133">Transmembrane helix</keyword>
<feature type="region of interest" description="Disordered" evidence="1">
    <location>
        <begin position="376"/>
        <end position="402"/>
    </location>
</feature>
<dbReference type="AlphaFoldDB" id="A0A5R9BBS0"/>